<dbReference type="Pfam" id="PF04082">
    <property type="entry name" value="Fungal_trans"/>
    <property type="match status" value="1"/>
</dbReference>
<dbReference type="CDD" id="cd00067">
    <property type="entry name" value="GAL4"/>
    <property type="match status" value="1"/>
</dbReference>
<dbReference type="PANTHER" id="PTHR47785">
    <property type="entry name" value="ZN(II)2CYS6 TRANSCRIPTION FACTOR (EUROFUNG)-RELATED-RELATED"/>
    <property type="match status" value="1"/>
</dbReference>
<evidence type="ECO:0000313" key="4">
    <source>
        <dbReference type="EMBL" id="RDW59091.1"/>
    </source>
</evidence>
<dbReference type="EMBL" id="PDLN01000020">
    <property type="protein sequence ID" value="RDW59091.1"/>
    <property type="molecule type" value="Genomic_DNA"/>
</dbReference>
<accession>A0A3D8QBI7</accession>
<dbReference type="GO" id="GO:0003677">
    <property type="term" value="F:DNA binding"/>
    <property type="evidence" value="ECO:0007669"/>
    <property type="project" value="InterPro"/>
</dbReference>
<comment type="caution">
    <text evidence="4">The sequence shown here is derived from an EMBL/GenBank/DDBJ whole genome shotgun (WGS) entry which is preliminary data.</text>
</comment>
<dbReference type="InterPro" id="IPR036864">
    <property type="entry name" value="Zn2-C6_fun-type_DNA-bd_sf"/>
</dbReference>
<keyword evidence="2" id="KW-0539">Nucleus</keyword>
<dbReference type="GO" id="GO:0008270">
    <property type="term" value="F:zinc ion binding"/>
    <property type="evidence" value="ECO:0007669"/>
    <property type="project" value="InterPro"/>
</dbReference>
<evidence type="ECO:0000256" key="2">
    <source>
        <dbReference type="ARBA" id="ARBA00023242"/>
    </source>
</evidence>
<evidence type="ECO:0000259" key="3">
    <source>
        <dbReference type="PROSITE" id="PS50048"/>
    </source>
</evidence>
<gene>
    <name evidence="4" type="ORF">BP5796_12015</name>
</gene>
<name>A0A3D8QBI7_9HELO</name>
<sequence>MSLTRPRRRVTQACSTCRGRKIRCDAAIPKCGLCVSLNVDCTYLEPENSRIDANTRVLLERIQRLEDRLFSEPLPQIPAPAAPGHRAPRSADLMLSVHNTTQVQGLSMVSSKSPGISDTLATADNDASLLTLPAVHDANADHVYKWPIVQSLKAQQSYASASTPLPELCDATDIFILRTSKSSIPKLPLDSWRLLDHALPERSTPADVDLFTRHYEAVVHRFFINIAAFYPIIHQDTILQYLHSIIRNETSRNEIQAERQVGVSEYCLLLLVLCLGDLAKVEQVILPAWPLEPFTGYSFEAGGVSMHTPGQAPGPSSFGTSTEDILWQKALQLLSTLNSEYTLEAAQCFALASIYLAAKGQAVDSHHYIQNAAMKCKMITRRDLLENGGTANFSDIFKRVFWVVYIIESDFASEFSIALPSGITIYEDIVPYPSSTQLETQSCSVTDPEYHSPSSRLPGDTYKQSFSAYQISTNSAIRRFINRITAVMYHRKDTWQKRDPIDQVSWLEKIANELRSHHEALFKNLPSFLLSVDPPEVRNDSGLDDDPSNESNTLISPSNHTWNVTRLRGRYFAGLYIINRPIFEFAIRHPEQTSQHPAAAEIFESCRSCILGCSGFIELMFEQAANKLTGLFATGMA</sequence>
<keyword evidence="5" id="KW-1185">Reference proteome</keyword>
<dbReference type="Gene3D" id="4.10.240.10">
    <property type="entry name" value="Zn(2)-C6 fungal-type DNA-binding domain"/>
    <property type="match status" value="1"/>
</dbReference>
<dbReference type="InterPro" id="IPR053181">
    <property type="entry name" value="EcdB-like_regulator"/>
</dbReference>
<evidence type="ECO:0000313" key="5">
    <source>
        <dbReference type="Proteomes" id="UP000256328"/>
    </source>
</evidence>
<dbReference type="Pfam" id="PF00172">
    <property type="entry name" value="Zn_clus"/>
    <property type="match status" value="1"/>
</dbReference>
<protein>
    <recommendedName>
        <fullName evidence="3">Zn(2)-C6 fungal-type domain-containing protein</fullName>
    </recommendedName>
</protein>
<dbReference type="InterPro" id="IPR007219">
    <property type="entry name" value="XnlR_reg_dom"/>
</dbReference>
<dbReference type="GO" id="GO:0006351">
    <property type="term" value="P:DNA-templated transcription"/>
    <property type="evidence" value="ECO:0007669"/>
    <property type="project" value="InterPro"/>
</dbReference>
<organism evidence="4 5">
    <name type="scientific">Coleophoma crateriformis</name>
    <dbReference type="NCBI Taxonomy" id="565419"/>
    <lineage>
        <taxon>Eukaryota</taxon>
        <taxon>Fungi</taxon>
        <taxon>Dikarya</taxon>
        <taxon>Ascomycota</taxon>
        <taxon>Pezizomycotina</taxon>
        <taxon>Leotiomycetes</taxon>
        <taxon>Helotiales</taxon>
        <taxon>Dermateaceae</taxon>
        <taxon>Coleophoma</taxon>
    </lineage>
</organism>
<feature type="domain" description="Zn(2)-C6 fungal-type" evidence="3">
    <location>
        <begin position="13"/>
        <end position="43"/>
    </location>
</feature>
<dbReference type="GO" id="GO:0000981">
    <property type="term" value="F:DNA-binding transcription factor activity, RNA polymerase II-specific"/>
    <property type="evidence" value="ECO:0007669"/>
    <property type="project" value="InterPro"/>
</dbReference>
<dbReference type="PROSITE" id="PS50048">
    <property type="entry name" value="ZN2_CY6_FUNGAL_2"/>
    <property type="match status" value="1"/>
</dbReference>
<proteinExistence type="predicted"/>
<dbReference type="OrthoDB" id="10261408at2759"/>
<dbReference type="SMART" id="SM00066">
    <property type="entry name" value="GAL4"/>
    <property type="match status" value="1"/>
</dbReference>
<dbReference type="SUPFAM" id="SSF57701">
    <property type="entry name" value="Zn2/Cys6 DNA-binding domain"/>
    <property type="match status" value="1"/>
</dbReference>
<evidence type="ECO:0000256" key="1">
    <source>
        <dbReference type="ARBA" id="ARBA00022723"/>
    </source>
</evidence>
<dbReference type="CDD" id="cd12148">
    <property type="entry name" value="fungal_TF_MHR"/>
    <property type="match status" value="1"/>
</dbReference>
<dbReference type="InterPro" id="IPR001138">
    <property type="entry name" value="Zn2Cys6_DnaBD"/>
</dbReference>
<dbReference type="Proteomes" id="UP000256328">
    <property type="component" value="Unassembled WGS sequence"/>
</dbReference>
<dbReference type="PROSITE" id="PS00463">
    <property type="entry name" value="ZN2_CY6_FUNGAL_1"/>
    <property type="match status" value="1"/>
</dbReference>
<reference evidence="4 5" key="1">
    <citation type="journal article" date="2018" name="IMA Fungus">
        <title>IMA Genome-F 9: Draft genome sequence of Annulohypoxylon stygium, Aspergillus mulundensis, Berkeleyomyces basicola (syn. Thielaviopsis basicola), Ceratocystis smalleyi, two Cercospora beticola strains, Coleophoma cylindrospora, Fusarium fracticaudum, Phialophora cf. hyalina, and Morchella septimelata.</title>
        <authorList>
            <person name="Wingfield B.D."/>
            <person name="Bills G.F."/>
            <person name="Dong Y."/>
            <person name="Huang W."/>
            <person name="Nel W.J."/>
            <person name="Swalarsk-Parry B.S."/>
            <person name="Vaghefi N."/>
            <person name="Wilken P.M."/>
            <person name="An Z."/>
            <person name="de Beer Z.W."/>
            <person name="De Vos L."/>
            <person name="Chen L."/>
            <person name="Duong T.A."/>
            <person name="Gao Y."/>
            <person name="Hammerbacher A."/>
            <person name="Kikkert J.R."/>
            <person name="Li Y."/>
            <person name="Li H."/>
            <person name="Li K."/>
            <person name="Li Q."/>
            <person name="Liu X."/>
            <person name="Ma X."/>
            <person name="Naidoo K."/>
            <person name="Pethybridge S.J."/>
            <person name="Sun J."/>
            <person name="Steenkamp E.T."/>
            <person name="van der Nest M.A."/>
            <person name="van Wyk S."/>
            <person name="Wingfield M.J."/>
            <person name="Xiong C."/>
            <person name="Yue Q."/>
            <person name="Zhang X."/>
        </authorList>
    </citation>
    <scope>NUCLEOTIDE SEQUENCE [LARGE SCALE GENOMIC DNA]</scope>
    <source>
        <strain evidence="4 5">BP5796</strain>
    </source>
</reference>
<keyword evidence="1" id="KW-0479">Metal-binding</keyword>
<dbReference type="AlphaFoldDB" id="A0A3D8QBI7"/>